<dbReference type="InterPro" id="IPR008841">
    <property type="entry name" value="Siphovirus-type_tail_N"/>
</dbReference>
<dbReference type="Proteomes" id="UP000759256">
    <property type="component" value="Unassembled WGS sequence"/>
</dbReference>
<evidence type="ECO:0000259" key="1">
    <source>
        <dbReference type="Pfam" id="PF05709"/>
    </source>
</evidence>
<proteinExistence type="predicted"/>
<comment type="caution">
    <text evidence="2">The sequence shown here is derived from an EMBL/GenBank/DDBJ whole genome shotgun (WGS) entry which is preliminary data.</text>
</comment>
<accession>A0A921IDX5</accession>
<dbReference type="Gene3D" id="2.40.30.200">
    <property type="match status" value="1"/>
</dbReference>
<name>A0A921IDX5_9LACO</name>
<reference evidence="2" key="2">
    <citation type="submission" date="2021-09" db="EMBL/GenBank/DDBJ databases">
        <authorList>
            <person name="Gilroy R."/>
        </authorList>
    </citation>
    <scope>NUCLEOTIDE SEQUENCE</scope>
    <source>
        <strain evidence="2">CHK189-29639</strain>
    </source>
</reference>
<reference evidence="2" key="1">
    <citation type="journal article" date="2021" name="PeerJ">
        <title>Extensive microbial diversity within the chicken gut microbiome revealed by metagenomics and culture.</title>
        <authorList>
            <person name="Gilroy R."/>
            <person name="Ravi A."/>
            <person name="Getino M."/>
            <person name="Pursley I."/>
            <person name="Horton D.L."/>
            <person name="Alikhan N.F."/>
            <person name="Baker D."/>
            <person name="Gharbi K."/>
            <person name="Hall N."/>
            <person name="Watson M."/>
            <person name="Adriaenssens E.M."/>
            <person name="Foster-Nyarko E."/>
            <person name="Jarju S."/>
            <person name="Secka A."/>
            <person name="Antonio M."/>
            <person name="Oren A."/>
            <person name="Chaudhuri R.R."/>
            <person name="La Ragione R."/>
            <person name="Hildebrand F."/>
            <person name="Pallen M.J."/>
        </authorList>
    </citation>
    <scope>NUCLEOTIDE SEQUENCE</scope>
    <source>
        <strain evidence="2">CHK189-29639</strain>
    </source>
</reference>
<organism evidence="2 3">
    <name type="scientific">Ligilactobacillus salivarius</name>
    <dbReference type="NCBI Taxonomy" id="1624"/>
    <lineage>
        <taxon>Bacteria</taxon>
        <taxon>Bacillati</taxon>
        <taxon>Bacillota</taxon>
        <taxon>Bacilli</taxon>
        <taxon>Lactobacillales</taxon>
        <taxon>Lactobacillaceae</taxon>
        <taxon>Ligilactobacillus</taxon>
    </lineage>
</organism>
<protein>
    <submittedName>
        <fullName evidence="2">Phage tail family protein</fullName>
    </submittedName>
</protein>
<evidence type="ECO:0000313" key="3">
    <source>
        <dbReference type="Proteomes" id="UP000759256"/>
    </source>
</evidence>
<gene>
    <name evidence="2" type="ORF">K8V06_03770</name>
</gene>
<sequence>MNEFYIKPHNGKEMKLSDITQHVELLSLDENPAITNTYQSNPAQDGELWNYSTYNPTVVNCEFLLYFSTWQDYILAKHDVMRTFMQKGLFRIREEINSQLVRYVRTSSFTISPDDKGSNWVTFTIPFDNPSGMKYSLYRSDEVDSNGLKVWSYGQNLTDNDCLYRFSDKSFRVYNPSDIPIDPYLGKHDLKIISKFSGSSLKITNTTNGSSWSYNKSSNGSETILLDGISTTVNGNPATVNTDYGHIVLNTGWNDIVVSGTNSNDITFSFPFIYI</sequence>
<dbReference type="AlphaFoldDB" id="A0A921IDX5"/>
<feature type="domain" description="Siphovirus-type tail component RIFT-related" evidence="1">
    <location>
        <begin position="28"/>
        <end position="128"/>
    </location>
</feature>
<dbReference type="Pfam" id="PF05709">
    <property type="entry name" value="Sipho_tail"/>
    <property type="match status" value="1"/>
</dbReference>
<evidence type="ECO:0000313" key="2">
    <source>
        <dbReference type="EMBL" id="HJG15244.1"/>
    </source>
</evidence>
<dbReference type="EMBL" id="DYVK01000036">
    <property type="protein sequence ID" value="HJG15244.1"/>
    <property type="molecule type" value="Genomic_DNA"/>
</dbReference>